<evidence type="ECO:0000313" key="3">
    <source>
        <dbReference type="Proteomes" id="UP000192707"/>
    </source>
</evidence>
<accession>A0A1W9ZM62</accession>
<dbReference type="Proteomes" id="UP000192707">
    <property type="component" value="Unassembled WGS sequence"/>
</dbReference>
<evidence type="ECO:0000256" key="1">
    <source>
        <dbReference type="SAM" id="MobiDB-lite"/>
    </source>
</evidence>
<proteinExistence type="predicted"/>
<dbReference type="RefSeq" id="WP_083063988.1">
    <property type="nucleotide sequence ID" value="NZ_MVHG01000012.1"/>
</dbReference>
<dbReference type="AlphaFoldDB" id="A0A1W9ZM62"/>
<evidence type="ECO:0008006" key="4">
    <source>
        <dbReference type="Google" id="ProtNLM"/>
    </source>
</evidence>
<gene>
    <name evidence="2" type="ORF">BST14_08140</name>
</gene>
<dbReference type="Gene3D" id="1.10.10.10">
    <property type="entry name" value="Winged helix-like DNA-binding domain superfamily/Winged helix DNA-binding domain"/>
    <property type="match status" value="1"/>
</dbReference>
<dbReference type="EMBL" id="MVHG01000012">
    <property type="protein sequence ID" value="ORA18088.1"/>
    <property type="molecule type" value="Genomic_DNA"/>
</dbReference>
<evidence type="ECO:0000313" key="2">
    <source>
        <dbReference type="EMBL" id="ORA18088.1"/>
    </source>
</evidence>
<comment type="caution">
    <text evidence="2">The sequence shown here is derived from an EMBL/GenBank/DDBJ whole genome shotgun (WGS) entry which is preliminary data.</text>
</comment>
<organism evidence="2 3">
    <name type="scientific">Mycobacterium arosiense ATCC BAA-1401 = DSM 45069</name>
    <dbReference type="NCBI Taxonomy" id="1265311"/>
    <lineage>
        <taxon>Bacteria</taxon>
        <taxon>Bacillati</taxon>
        <taxon>Actinomycetota</taxon>
        <taxon>Actinomycetes</taxon>
        <taxon>Mycobacteriales</taxon>
        <taxon>Mycobacteriaceae</taxon>
        <taxon>Mycobacterium</taxon>
        <taxon>Mycobacterium avium complex (MAC)</taxon>
    </lineage>
</organism>
<dbReference type="Pfam" id="PF13730">
    <property type="entry name" value="HTH_36"/>
    <property type="match status" value="1"/>
</dbReference>
<keyword evidence="3" id="KW-1185">Reference proteome</keyword>
<feature type="compositionally biased region" description="Polar residues" evidence="1">
    <location>
        <begin position="97"/>
        <end position="107"/>
    </location>
</feature>
<protein>
    <recommendedName>
        <fullName evidence="4">Helix-turn-helix domain-containing protein</fullName>
    </recommendedName>
</protein>
<feature type="region of interest" description="Disordered" evidence="1">
    <location>
        <begin position="95"/>
        <end position="200"/>
    </location>
</feature>
<sequence length="200" mass="22038">MSEFSKLTWLREARPQIRKLTATQRDVLDVIFDRTNEDGQNAHPSQEQIAETIGKSDRQVRDILGQLRELGLIVRTERGNKRLGHADKYSLWDYRNSKASGNGSPEVSQDHRNSRGSGNELDYRKSEAGLPEVSGVITGSAALPPNRSCTSDPGPTDQEMIGEDDQPGESEHSADFASCSQPGDSEPEVKSRDVVYGVVL</sequence>
<dbReference type="SUPFAM" id="SSF46785">
    <property type="entry name" value="Winged helix' DNA-binding domain"/>
    <property type="match status" value="1"/>
</dbReference>
<dbReference type="InterPro" id="IPR036390">
    <property type="entry name" value="WH_DNA-bd_sf"/>
</dbReference>
<reference evidence="2 3" key="1">
    <citation type="submission" date="2016-12" db="EMBL/GenBank/DDBJ databases">
        <title>The new phylogeny of genus Mycobacterium.</title>
        <authorList>
            <person name="Tortoli E."/>
            <person name="Trovato A."/>
            <person name="Cirillo D.M."/>
        </authorList>
    </citation>
    <scope>NUCLEOTIDE SEQUENCE [LARGE SCALE GENOMIC DNA]</scope>
    <source>
        <strain evidence="2 3">DSM 45069</strain>
    </source>
</reference>
<dbReference type="OrthoDB" id="4555172at2"/>
<dbReference type="InterPro" id="IPR036388">
    <property type="entry name" value="WH-like_DNA-bd_sf"/>
</dbReference>
<name>A0A1W9ZM62_MYCAI</name>